<proteinExistence type="predicted"/>
<reference evidence="1 2" key="1">
    <citation type="submission" date="2021-06" db="EMBL/GenBank/DDBJ databases">
        <title>Caerostris extrusa draft genome.</title>
        <authorList>
            <person name="Kono N."/>
            <person name="Arakawa K."/>
        </authorList>
    </citation>
    <scope>NUCLEOTIDE SEQUENCE [LARGE SCALE GENOMIC DNA]</scope>
</reference>
<protein>
    <submittedName>
        <fullName evidence="1">Uncharacterized protein</fullName>
    </submittedName>
</protein>
<comment type="caution">
    <text evidence="1">The sequence shown here is derived from an EMBL/GenBank/DDBJ whole genome shotgun (WGS) entry which is preliminary data.</text>
</comment>
<organism evidence="1 2">
    <name type="scientific">Caerostris extrusa</name>
    <name type="common">Bark spider</name>
    <name type="synonym">Caerostris bankana</name>
    <dbReference type="NCBI Taxonomy" id="172846"/>
    <lineage>
        <taxon>Eukaryota</taxon>
        <taxon>Metazoa</taxon>
        <taxon>Ecdysozoa</taxon>
        <taxon>Arthropoda</taxon>
        <taxon>Chelicerata</taxon>
        <taxon>Arachnida</taxon>
        <taxon>Araneae</taxon>
        <taxon>Araneomorphae</taxon>
        <taxon>Entelegynae</taxon>
        <taxon>Araneoidea</taxon>
        <taxon>Araneidae</taxon>
        <taxon>Caerostris</taxon>
    </lineage>
</organism>
<dbReference type="Proteomes" id="UP001054945">
    <property type="component" value="Unassembled WGS sequence"/>
</dbReference>
<name>A0AAV4S514_CAEEX</name>
<accession>A0AAV4S514</accession>
<sequence length="99" mass="11946">MRPFSFLWENQKIRQTALLNNKCRWRELSSVCHGRENLSLFIMAVRNMSYLRDLSETKGLPMLIQIPQLQMEILVTKTKILRYKMPKNRDDLERLLKCY</sequence>
<keyword evidence="2" id="KW-1185">Reference proteome</keyword>
<gene>
    <name evidence="1" type="ORF">CEXT_808501</name>
</gene>
<evidence type="ECO:0000313" key="2">
    <source>
        <dbReference type="Proteomes" id="UP001054945"/>
    </source>
</evidence>
<dbReference type="EMBL" id="BPLR01008912">
    <property type="protein sequence ID" value="GIY28161.1"/>
    <property type="molecule type" value="Genomic_DNA"/>
</dbReference>
<evidence type="ECO:0000313" key="1">
    <source>
        <dbReference type="EMBL" id="GIY28161.1"/>
    </source>
</evidence>
<dbReference type="AlphaFoldDB" id="A0AAV4S514"/>